<evidence type="ECO:0000259" key="1">
    <source>
        <dbReference type="Pfam" id="PF02887"/>
    </source>
</evidence>
<dbReference type="AlphaFoldDB" id="A0A017RUM5"/>
<accession>A0A017RUM5</accession>
<dbReference type="RefSeq" id="WP_035379880.1">
    <property type="nucleotide sequence ID" value="NZ_AZQP01000023.1"/>
</dbReference>
<keyword evidence="3" id="KW-1185">Reference proteome</keyword>
<feature type="domain" description="Pyruvate kinase C-terminal" evidence="1">
    <location>
        <begin position="13"/>
        <end position="157"/>
    </location>
</feature>
<dbReference type="InterPro" id="IPR036918">
    <property type="entry name" value="Pyrv_Knase_C_sf"/>
</dbReference>
<dbReference type="STRING" id="1403537.Q428_08440"/>
<reference evidence="2 3" key="1">
    <citation type="journal article" date="2014" name="Genome Announc.">
        <title>Draft Genome Sequence of Fervidicella metallireducens Strain AeBT, an Iron-Reducing Thermoanaerobe from the Great Artesian Basin.</title>
        <authorList>
            <person name="Patel B.K."/>
        </authorList>
    </citation>
    <scope>NUCLEOTIDE SEQUENCE [LARGE SCALE GENOMIC DNA]</scope>
    <source>
        <strain evidence="2 3">AeB</strain>
    </source>
</reference>
<evidence type="ECO:0000313" key="2">
    <source>
        <dbReference type="EMBL" id="EYE88326.1"/>
    </source>
</evidence>
<comment type="caution">
    <text evidence="2">The sequence shown here is derived from an EMBL/GenBank/DDBJ whole genome shotgun (WGS) entry which is preliminary data.</text>
</comment>
<dbReference type="SUPFAM" id="SSF52935">
    <property type="entry name" value="PK C-terminal domain-like"/>
    <property type="match status" value="1"/>
</dbReference>
<dbReference type="InterPro" id="IPR015074">
    <property type="entry name" value="DUF1867"/>
</dbReference>
<dbReference type="Gene3D" id="3.40.1380.20">
    <property type="entry name" value="Pyruvate kinase, C-terminal domain"/>
    <property type="match status" value="1"/>
</dbReference>
<protein>
    <recommendedName>
        <fullName evidence="1">Pyruvate kinase C-terminal domain-containing protein</fullName>
    </recommendedName>
</protein>
<dbReference type="OrthoDB" id="9782984at2"/>
<proteinExistence type="predicted"/>
<dbReference type="Pfam" id="PF02887">
    <property type="entry name" value="PK_C"/>
    <property type="match status" value="1"/>
</dbReference>
<evidence type="ECO:0000313" key="3">
    <source>
        <dbReference type="Proteomes" id="UP000019681"/>
    </source>
</evidence>
<dbReference type="Proteomes" id="UP000019681">
    <property type="component" value="Unassembled WGS sequence"/>
</dbReference>
<organism evidence="2 3">
    <name type="scientific">Fervidicella metallireducens AeB</name>
    <dbReference type="NCBI Taxonomy" id="1403537"/>
    <lineage>
        <taxon>Bacteria</taxon>
        <taxon>Bacillati</taxon>
        <taxon>Bacillota</taxon>
        <taxon>Clostridia</taxon>
        <taxon>Eubacteriales</taxon>
        <taxon>Clostridiaceae</taxon>
        <taxon>Fervidicella</taxon>
    </lineage>
</organism>
<dbReference type="EMBL" id="AZQP01000023">
    <property type="protein sequence ID" value="EYE88326.1"/>
    <property type="molecule type" value="Genomic_DNA"/>
</dbReference>
<dbReference type="PIRSF" id="PIRSF016138">
    <property type="entry name" value="UCP016138"/>
    <property type="match status" value="1"/>
</dbReference>
<sequence>MYFESAGKLNTQKTIELAIKASMDRNIQDIVVASNTGYTAEFLKGLDKNIVVVTHVNGFKEPGVMEMPRETIEKLKGYGFNVYTGTHVLSGAERGLSRKFTGVYPVEIIANSLRMFGQGVKVAVEISVMALDAGLIPYGKDIIAIGGTGYGADTAVILRPSHAATILDTKVKEIICKPL</sequence>
<dbReference type="InterPro" id="IPR015795">
    <property type="entry name" value="Pyrv_Knase_C"/>
</dbReference>
<gene>
    <name evidence="2" type="ORF">Q428_08440</name>
</gene>
<name>A0A017RUM5_9CLOT</name>